<evidence type="ECO:0000256" key="2">
    <source>
        <dbReference type="ARBA" id="ARBA00013017"/>
    </source>
</evidence>
<evidence type="ECO:0000256" key="6">
    <source>
        <dbReference type="ARBA" id="ARBA00023157"/>
    </source>
</evidence>
<dbReference type="EMBL" id="JBHUHP010000004">
    <property type="protein sequence ID" value="MFD2091157.1"/>
    <property type="molecule type" value="Genomic_DNA"/>
</dbReference>
<dbReference type="PROSITE" id="PS51352">
    <property type="entry name" value="THIOREDOXIN_2"/>
    <property type="match status" value="1"/>
</dbReference>
<evidence type="ECO:0000256" key="3">
    <source>
        <dbReference type="ARBA" id="ARBA00022559"/>
    </source>
</evidence>
<proteinExistence type="inferred from homology"/>
<keyword evidence="14" id="KW-1185">Reference proteome</keyword>
<dbReference type="PANTHER" id="PTHR42801:SF22">
    <property type="entry name" value="PEROXIREDOXIN SLL0755-RELATED"/>
    <property type="match status" value="1"/>
</dbReference>
<evidence type="ECO:0000256" key="10">
    <source>
        <dbReference type="ARBA" id="ARBA00041373"/>
    </source>
</evidence>
<keyword evidence="6" id="KW-1015">Disulfide bond</keyword>
<dbReference type="EC" id="1.11.1.24" evidence="2"/>
<evidence type="ECO:0000256" key="4">
    <source>
        <dbReference type="ARBA" id="ARBA00022862"/>
    </source>
</evidence>
<name>A0ABW4X772_9ACTN</name>
<gene>
    <name evidence="13" type="ORF">ACFSHS_06165</name>
</gene>
<protein>
    <recommendedName>
        <fullName evidence="2">thioredoxin-dependent peroxiredoxin</fullName>
        <ecNumber evidence="2">1.11.1.24</ecNumber>
    </recommendedName>
    <alternativeName>
        <fullName evidence="10">Bacterioferritin comigratory protein</fullName>
    </alternativeName>
    <alternativeName>
        <fullName evidence="8">Thioredoxin peroxidase</fullName>
    </alternativeName>
</protein>
<evidence type="ECO:0000256" key="11">
    <source>
        <dbReference type="ARBA" id="ARBA00049091"/>
    </source>
</evidence>
<evidence type="ECO:0000313" key="14">
    <source>
        <dbReference type="Proteomes" id="UP001597402"/>
    </source>
</evidence>
<organism evidence="13 14">
    <name type="scientific">Blastococcus deserti</name>
    <dbReference type="NCBI Taxonomy" id="2259033"/>
    <lineage>
        <taxon>Bacteria</taxon>
        <taxon>Bacillati</taxon>
        <taxon>Actinomycetota</taxon>
        <taxon>Actinomycetes</taxon>
        <taxon>Geodermatophilales</taxon>
        <taxon>Geodermatophilaceae</taxon>
        <taxon>Blastococcus</taxon>
    </lineage>
</organism>
<comment type="function">
    <text evidence="1">Thiol-specific peroxidase that catalyzes the reduction of hydrogen peroxide and organic hydroperoxides to water and alcohols, respectively. Plays a role in cell protection against oxidative stress by detoxifying peroxides and as sensor of hydrogen peroxide-mediated signaling events.</text>
</comment>
<comment type="catalytic activity">
    <reaction evidence="11">
        <text>a hydroperoxide + [thioredoxin]-dithiol = an alcohol + [thioredoxin]-disulfide + H2O</text>
        <dbReference type="Rhea" id="RHEA:62620"/>
        <dbReference type="Rhea" id="RHEA-COMP:10698"/>
        <dbReference type="Rhea" id="RHEA-COMP:10700"/>
        <dbReference type="ChEBI" id="CHEBI:15377"/>
        <dbReference type="ChEBI" id="CHEBI:29950"/>
        <dbReference type="ChEBI" id="CHEBI:30879"/>
        <dbReference type="ChEBI" id="CHEBI:35924"/>
        <dbReference type="ChEBI" id="CHEBI:50058"/>
        <dbReference type="EC" id="1.11.1.24"/>
    </reaction>
</comment>
<dbReference type="InterPro" id="IPR036249">
    <property type="entry name" value="Thioredoxin-like_sf"/>
</dbReference>
<dbReference type="CDD" id="cd03018">
    <property type="entry name" value="PRX_AhpE_like"/>
    <property type="match status" value="1"/>
</dbReference>
<evidence type="ECO:0000259" key="12">
    <source>
        <dbReference type="PROSITE" id="PS51352"/>
    </source>
</evidence>
<keyword evidence="3" id="KW-0575">Peroxidase</keyword>
<dbReference type="PANTHER" id="PTHR42801">
    <property type="entry name" value="THIOREDOXIN-DEPENDENT PEROXIDE REDUCTASE"/>
    <property type="match status" value="1"/>
</dbReference>
<dbReference type="Gene3D" id="3.40.30.10">
    <property type="entry name" value="Glutaredoxin"/>
    <property type="match status" value="1"/>
</dbReference>
<comment type="caution">
    <text evidence="13">The sequence shown here is derived from an EMBL/GenBank/DDBJ whole genome shotgun (WGS) entry which is preliminary data.</text>
</comment>
<evidence type="ECO:0000256" key="5">
    <source>
        <dbReference type="ARBA" id="ARBA00023002"/>
    </source>
</evidence>
<dbReference type="InterPro" id="IPR013766">
    <property type="entry name" value="Thioredoxin_domain"/>
</dbReference>
<evidence type="ECO:0000256" key="7">
    <source>
        <dbReference type="ARBA" id="ARBA00023284"/>
    </source>
</evidence>
<dbReference type="InterPro" id="IPR000866">
    <property type="entry name" value="AhpC/TSA"/>
</dbReference>
<evidence type="ECO:0000256" key="9">
    <source>
        <dbReference type="ARBA" id="ARBA00038489"/>
    </source>
</evidence>
<dbReference type="InterPro" id="IPR050924">
    <property type="entry name" value="Peroxiredoxin_BCP/PrxQ"/>
</dbReference>
<dbReference type="SUPFAM" id="SSF52833">
    <property type="entry name" value="Thioredoxin-like"/>
    <property type="match status" value="1"/>
</dbReference>
<feature type="domain" description="Thioredoxin" evidence="12">
    <location>
        <begin position="90"/>
        <end position="241"/>
    </location>
</feature>
<reference evidence="14" key="1">
    <citation type="journal article" date="2019" name="Int. J. Syst. Evol. Microbiol.">
        <title>The Global Catalogue of Microorganisms (GCM) 10K type strain sequencing project: providing services to taxonomists for standard genome sequencing and annotation.</title>
        <authorList>
            <consortium name="The Broad Institute Genomics Platform"/>
            <consortium name="The Broad Institute Genome Sequencing Center for Infectious Disease"/>
            <person name="Wu L."/>
            <person name="Ma J."/>
        </authorList>
    </citation>
    <scope>NUCLEOTIDE SEQUENCE [LARGE SCALE GENOMIC DNA]</scope>
    <source>
        <strain evidence="14">JCM 3338</strain>
    </source>
</reference>
<sequence>MTAGPTPPASARLQALEQRFAELGEHLEESPVTEAISVLHAIVQERARQDGSWQAAPPDRAPAGSLTLQDVADLHLSAPPMGGEAESAGLPVGTRAPDFTLPDAQGSPVSLSDRRGRPVVLVFYPLDWSPGCSRQLELYQQELDEFRRRGAELIGISVDSIYSHGAWAAVRGLTFPLLSDFQPKGEVARRYGVWRESDGFSERALYVVDAEGVIRWAHVSPRVDHLPDIYELFAALDEVASPTRAA</sequence>
<keyword evidence="4" id="KW-0049">Antioxidant</keyword>
<dbReference type="RefSeq" id="WP_376873135.1">
    <property type="nucleotide sequence ID" value="NZ_JBHUHP010000004.1"/>
</dbReference>
<evidence type="ECO:0000256" key="1">
    <source>
        <dbReference type="ARBA" id="ARBA00003330"/>
    </source>
</evidence>
<dbReference type="Pfam" id="PF00578">
    <property type="entry name" value="AhpC-TSA"/>
    <property type="match status" value="1"/>
</dbReference>
<keyword evidence="5" id="KW-0560">Oxidoreductase</keyword>
<evidence type="ECO:0000313" key="13">
    <source>
        <dbReference type="EMBL" id="MFD2091157.1"/>
    </source>
</evidence>
<keyword evidence="7" id="KW-0676">Redox-active center</keyword>
<comment type="similarity">
    <text evidence="9">Belongs to the peroxiredoxin family. BCP/PrxQ subfamily.</text>
</comment>
<evidence type="ECO:0000256" key="8">
    <source>
        <dbReference type="ARBA" id="ARBA00032824"/>
    </source>
</evidence>
<dbReference type="Proteomes" id="UP001597402">
    <property type="component" value="Unassembled WGS sequence"/>
</dbReference>
<accession>A0ABW4X772</accession>